<keyword evidence="1" id="KW-0732">Signal</keyword>
<dbReference type="GO" id="GO:0016020">
    <property type="term" value="C:membrane"/>
    <property type="evidence" value="ECO:0007669"/>
    <property type="project" value="InterPro"/>
</dbReference>
<keyword evidence="3" id="KW-1185">Reference proteome</keyword>
<dbReference type="Proteomes" id="UP000237865">
    <property type="component" value="Unassembled WGS sequence"/>
</dbReference>
<feature type="signal peptide" evidence="1">
    <location>
        <begin position="1"/>
        <end position="23"/>
    </location>
</feature>
<evidence type="ECO:0008006" key="4">
    <source>
        <dbReference type="Google" id="ProtNLM"/>
    </source>
</evidence>
<feature type="chain" id="PRO_5015726629" description="Lipoprotein" evidence="1">
    <location>
        <begin position="24"/>
        <end position="192"/>
    </location>
</feature>
<organism evidence="2 3">
    <name type="scientific">Williamsoniiplasma lucivorax</name>
    <dbReference type="NCBI Taxonomy" id="209274"/>
    <lineage>
        <taxon>Bacteria</taxon>
        <taxon>Bacillati</taxon>
        <taxon>Mycoplasmatota</taxon>
        <taxon>Mollicutes</taxon>
        <taxon>Entomoplasmatales</taxon>
        <taxon>Williamsoniiplasma</taxon>
    </lineage>
</organism>
<dbReference type="InterPro" id="IPR007880">
    <property type="entry name" value="Spiralin"/>
</dbReference>
<reference evidence="2 3" key="1">
    <citation type="submission" date="2017-11" db="EMBL/GenBank/DDBJ databases">
        <title>Genome sequence of Entomoplasma lucivorax PIPN-2 (ATCC 49196).</title>
        <authorList>
            <person name="Lo W.-S."/>
            <person name="Gasparich G.E."/>
            <person name="Kuo C.-H."/>
        </authorList>
    </citation>
    <scope>NUCLEOTIDE SEQUENCE [LARGE SCALE GENOMIC DNA]</scope>
    <source>
        <strain evidence="2 3">PIPN-2</strain>
    </source>
</reference>
<dbReference type="Pfam" id="PF05215">
    <property type="entry name" value="Spiralin"/>
    <property type="match status" value="2"/>
</dbReference>
<proteinExistence type="predicted"/>
<dbReference type="EMBL" id="PHNE01000001">
    <property type="protein sequence ID" value="PPE05992.1"/>
    <property type="molecule type" value="Genomic_DNA"/>
</dbReference>
<dbReference type="AlphaFoldDB" id="A0A2S5RFK0"/>
<evidence type="ECO:0000313" key="2">
    <source>
        <dbReference type="EMBL" id="PPE05992.1"/>
    </source>
</evidence>
<name>A0A2S5RFK0_9MOLU</name>
<dbReference type="RefSeq" id="WP_028126926.1">
    <property type="nucleotide sequence ID" value="NZ_PHNE01000001.1"/>
</dbReference>
<evidence type="ECO:0000256" key="1">
    <source>
        <dbReference type="SAM" id="SignalP"/>
    </source>
</evidence>
<comment type="caution">
    <text evidence="2">The sequence shown here is derived from an EMBL/GenBank/DDBJ whole genome shotgun (WGS) entry which is preliminary data.</text>
</comment>
<evidence type="ECO:0000313" key="3">
    <source>
        <dbReference type="Proteomes" id="UP000237865"/>
    </source>
</evidence>
<sequence length="192" mass="21839">MKKTLMILSGITIIPMLTSTVVACNEPQTSNKKTIDNLFVEIEHGMLLNAVQTLITKAIDAIEPRALFKNDYTIEGSEVTAEYEKIHVIATPKSKWLEGHAVIFVKKQDRRISISEWNIKLFGEMNQEEAIQEIEQWISNKVVGAKLARDYSILHLPKKLTEDDEIMIKAYEDSALLKDSFKITVLPPKKQN</sequence>
<dbReference type="PROSITE" id="PS51257">
    <property type="entry name" value="PROKAR_LIPOPROTEIN"/>
    <property type="match status" value="1"/>
</dbReference>
<protein>
    <recommendedName>
        <fullName evidence="4">Lipoprotein</fullName>
    </recommendedName>
</protein>
<accession>A0A2S5RFK0</accession>
<gene>
    <name evidence="2" type="ORF">ELUCI_v1c02830</name>
</gene>